<keyword evidence="1" id="KW-0472">Membrane</keyword>
<keyword evidence="3" id="KW-1185">Reference proteome</keyword>
<organism evidence="2 3">
    <name type="scientific">Pedobacter alpinus</name>
    <dbReference type="NCBI Taxonomy" id="1590643"/>
    <lineage>
        <taxon>Bacteria</taxon>
        <taxon>Pseudomonadati</taxon>
        <taxon>Bacteroidota</taxon>
        <taxon>Sphingobacteriia</taxon>
        <taxon>Sphingobacteriales</taxon>
        <taxon>Sphingobacteriaceae</taxon>
        <taxon>Pedobacter</taxon>
    </lineage>
</organism>
<keyword evidence="1" id="KW-1133">Transmembrane helix</keyword>
<evidence type="ECO:0000313" key="3">
    <source>
        <dbReference type="Proteomes" id="UP001597546"/>
    </source>
</evidence>
<feature type="transmembrane region" description="Helical" evidence="1">
    <location>
        <begin position="6"/>
        <end position="24"/>
    </location>
</feature>
<dbReference type="Pfam" id="PF12669">
    <property type="entry name" value="FeoB_associated"/>
    <property type="match status" value="1"/>
</dbReference>
<dbReference type="EMBL" id="JBHULV010000014">
    <property type="protein sequence ID" value="MFD2731023.1"/>
    <property type="molecule type" value="Genomic_DNA"/>
</dbReference>
<evidence type="ECO:0000256" key="1">
    <source>
        <dbReference type="SAM" id="Phobius"/>
    </source>
</evidence>
<protein>
    <submittedName>
        <fullName evidence="2">FeoB-associated Cys-rich membrane protein</fullName>
    </submittedName>
</protein>
<reference evidence="3" key="1">
    <citation type="journal article" date="2019" name="Int. J. Syst. Evol. Microbiol.">
        <title>The Global Catalogue of Microorganisms (GCM) 10K type strain sequencing project: providing services to taxonomists for standard genome sequencing and annotation.</title>
        <authorList>
            <consortium name="The Broad Institute Genomics Platform"/>
            <consortium name="The Broad Institute Genome Sequencing Center for Infectious Disease"/>
            <person name="Wu L."/>
            <person name="Ma J."/>
        </authorList>
    </citation>
    <scope>NUCLEOTIDE SEQUENCE [LARGE SCALE GENOMIC DNA]</scope>
    <source>
        <strain evidence="3">KCTC 42456</strain>
    </source>
</reference>
<accession>A0ABW5TPW3</accession>
<dbReference type="Proteomes" id="UP001597546">
    <property type="component" value="Unassembled WGS sequence"/>
</dbReference>
<proteinExistence type="predicted"/>
<evidence type="ECO:0000313" key="2">
    <source>
        <dbReference type="EMBL" id="MFD2731023.1"/>
    </source>
</evidence>
<sequence>MNFQNIAIIILFIGAVFYVARLIYNTLKAKKSCSSGCKKCAVDFSATEIKKNKF</sequence>
<comment type="caution">
    <text evidence="2">The sequence shown here is derived from an EMBL/GenBank/DDBJ whole genome shotgun (WGS) entry which is preliminary data.</text>
</comment>
<dbReference type="RefSeq" id="WP_379041807.1">
    <property type="nucleotide sequence ID" value="NZ_JBHSKW010000018.1"/>
</dbReference>
<gene>
    <name evidence="2" type="ORF">ACFSSE_04840</name>
</gene>
<name>A0ABW5TPW3_9SPHI</name>
<keyword evidence="1" id="KW-0812">Transmembrane</keyword>